<dbReference type="Proteomes" id="UP001234297">
    <property type="component" value="Chromosome 8"/>
</dbReference>
<keyword evidence="2" id="KW-1185">Reference proteome</keyword>
<comment type="caution">
    <text evidence="1">The sequence shown here is derived from an EMBL/GenBank/DDBJ whole genome shotgun (WGS) entry which is preliminary data.</text>
</comment>
<reference evidence="1 2" key="1">
    <citation type="journal article" date="2022" name="Hortic Res">
        <title>A haplotype resolved chromosomal level avocado genome allows analysis of novel avocado genes.</title>
        <authorList>
            <person name="Nath O."/>
            <person name="Fletcher S.J."/>
            <person name="Hayward A."/>
            <person name="Shaw L.M."/>
            <person name="Masouleh A.K."/>
            <person name="Furtado A."/>
            <person name="Henry R.J."/>
            <person name="Mitter N."/>
        </authorList>
    </citation>
    <scope>NUCLEOTIDE SEQUENCE [LARGE SCALE GENOMIC DNA]</scope>
    <source>
        <strain evidence="2">cv. Hass</strain>
    </source>
</reference>
<name>A0ACC2LIG0_PERAE</name>
<accession>A0ACC2LIG0</accession>
<proteinExistence type="predicted"/>
<gene>
    <name evidence="1" type="ORF">MRB53_026401</name>
</gene>
<protein>
    <submittedName>
        <fullName evidence="1">Uncharacterized protein</fullName>
    </submittedName>
</protein>
<organism evidence="1 2">
    <name type="scientific">Persea americana</name>
    <name type="common">Avocado</name>
    <dbReference type="NCBI Taxonomy" id="3435"/>
    <lineage>
        <taxon>Eukaryota</taxon>
        <taxon>Viridiplantae</taxon>
        <taxon>Streptophyta</taxon>
        <taxon>Embryophyta</taxon>
        <taxon>Tracheophyta</taxon>
        <taxon>Spermatophyta</taxon>
        <taxon>Magnoliopsida</taxon>
        <taxon>Magnoliidae</taxon>
        <taxon>Laurales</taxon>
        <taxon>Lauraceae</taxon>
        <taxon>Persea</taxon>
    </lineage>
</organism>
<sequence>MLSVRSSDSLNLAVGQLPQPSPAPACTSLYLKSAATAAPIPQPATDLLVSSCSYTFSLHLHCPTCKSYVAGRAEGEERVALIWEEQQQWPLASGGTGNGRQMNNGSKRPLDWELCRWPQDVCRSWPLESRDLAAEARRRSTVAVGNAQGK</sequence>
<dbReference type="EMBL" id="CM056816">
    <property type="protein sequence ID" value="KAJ8633065.1"/>
    <property type="molecule type" value="Genomic_DNA"/>
</dbReference>
<evidence type="ECO:0000313" key="1">
    <source>
        <dbReference type="EMBL" id="KAJ8633065.1"/>
    </source>
</evidence>
<evidence type="ECO:0000313" key="2">
    <source>
        <dbReference type="Proteomes" id="UP001234297"/>
    </source>
</evidence>